<name>A0ABR1BJF1_NECAM</name>
<accession>A0ABR1BJF1</accession>
<proteinExistence type="predicted"/>
<sequence length="125" mass="14728">MEKIIYDFYSDLFDSHAHLPPHHLREHGHGIPEVLPSEVRHVIVPVRNSTAPGPDMIRFERMKNLPSFFISTRLFTRYLSECKVPKQRKIKETVQLYKKENPHDIGNYRPICLLSIIYKLFTSDP</sequence>
<reference evidence="1 2" key="1">
    <citation type="submission" date="2023-08" db="EMBL/GenBank/DDBJ databases">
        <title>A Necator americanus chromosomal reference genome.</title>
        <authorList>
            <person name="Ilik V."/>
            <person name="Petrzelkova K.J."/>
            <person name="Pardy F."/>
            <person name="Fuh T."/>
            <person name="Niatou-Singa F.S."/>
            <person name="Gouil Q."/>
            <person name="Baker L."/>
            <person name="Ritchie M.E."/>
            <person name="Jex A.R."/>
            <person name="Gazzola D."/>
            <person name="Li H."/>
            <person name="Toshio Fujiwara R."/>
            <person name="Zhan B."/>
            <person name="Aroian R.V."/>
            <person name="Pafco B."/>
            <person name="Schwarz E.M."/>
        </authorList>
    </citation>
    <scope>NUCLEOTIDE SEQUENCE [LARGE SCALE GENOMIC DNA]</scope>
    <source>
        <strain evidence="1 2">Aroian</strain>
        <tissue evidence="1">Whole animal</tissue>
    </source>
</reference>
<dbReference type="EMBL" id="JAVFWL010000001">
    <property type="protein sequence ID" value="KAK6726568.1"/>
    <property type="molecule type" value="Genomic_DNA"/>
</dbReference>
<evidence type="ECO:0000313" key="2">
    <source>
        <dbReference type="Proteomes" id="UP001303046"/>
    </source>
</evidence>
<organism evidence="1 2">
    <name type="scientific">Necator americanus</name>
    <name type="common">Human hookworm</name>
    <dbReference type="NCBI Taxonomy" id="51031"/>
    <lineage>
        <taxon>Eukaryota</taxon>
        <taxon>Metazoa</taxon>
        <taxon>Ecdysozoa</taxon>
        <taxon>Nematoda</taxon>
        <taxon>Chromadorea</taxon>
        <taxon>Rhabditida</taxon>
        <taxon>Rhabditina</taxon>
        <taxon>Rhabditomorpha</taxon>
        <taxon>Strongyloidea</taxon>
        <taxon>Ancylostomatidae</taxon>
        <taxon>Bunostominae</taxon>
        <taxon>Necator</taxon>
    </lineage>
</organism>
<keyword evidence="2" id="KW-1185">Reference proteome</keyword>
<protein>
    <submittedName>
        <fullName evidence="1">Uncharacterized protein</fullName>
    </submittedName>
</protein>
<dbReference type="Proteomes" id="UP001303046">
    <property type="component" value="Unassembled WGS sequence"/>
</dbReference>
<evidence type="ECO:0000313" key="1">
    <source>
        <dbReference type="EMBL" id="KAK6726568.1"/>
    </source>
</evidence>
<gene>
    <name evidence="1" type="primary">Necator_chrI.g848</name>
    <name evidence="1" type="ORF">RB195_004725</name>
</gene>
<comment type="caution">
    <text evidence="1">The sequence shown here is derived from an EMBL/GenBank/DDBJ whole genome shotgun (WGS) entry which is preliminary data.</text>
</comment>